<accession>A0A6V8L5L8</accession>
<name>A0A6V8L5L8_9ACTN</name>
<gene>
    <name evidence="2" type="ORF">Prum_029790</name>
</gene>
<evidence type="ECO:0000313" key="3">
    <source>
        <dbReference type="Proteomes" id="UP000482960"/>
    </source>
</evidence>
<dbReference type="Proteomes" id="UP000482960">
    <property type="component" value="Unassembled WGS sequence"/>
</dbReference>
<organism evidence="2 3">
    <name type="scientific">Phytohabitans rumicis</name>
    <dbReference type="NCBI Taxonomy" id="1076125"/>
    <lineage>
        <taxon>Bacteria</taxon>
        <taxon>Bacillati</taxon>
        <taxon>Actinomycetota</taxon>
        <taxon>Actinomycetes</taxon>
        <taxon>Micromonosporales</taxon>
        <taxon>Micromonosporaceae</taxon>
    </lineage>
</organism>
<protein>
    <submittedName>
        <fullName evidence="2">Uncharacterized protein</fullName>
    </submittedName>
</protein>
<sequence>MHALAYRIQEVGEELPIGQVATAADRLRSANGLLAWVMQASATHAPAPTLTAAGEHLDHAAGAMLAAREALTGYLLSIGLPRDAVPPPDRDWHAALAPAAPRRPPAAPGPPTLTHFWADRVEVLTDDSGRHPDKGAESTADLLHRCARAVIDEDRTRLRRELVAVDPAVGLGLSAVAAAPLRFLAAELVGHPPSTPDLPGVRRAALRRVRTLLPAVEEVVVDELLARTCHAPPPRREPDERTHPVDAAVVAGVLVGALLAANGRDADELARVTEELRKAEEQAHNEDQIGFLVDRRRAQPRLLPGSEGGQQRA</sequence>
<reference evidence="2 3" key="2">
    <citation type="submission" date="2020-03" db="EMBL/GenBank/DDBJ databases">
        <authorList>
            <person name="Ichikawa N."/>
            <person name="Kimura A."/>
            <person name="Kitahashi Y."/>
            <person name="Uohara A."/>
        </authorList>
    </citation>
    <scope>NUCLEOTIDE SEQUENCE [LARGE SCALE GENOMIC DNA]</scope>
    <source>
        <strain evidence="2 3">NBRC 108638</strain>
    </source>
</reference>
<proteinExistence type="predicted"/>
<comment type="caution">
    <text evidence="2">The sequence shown here is derived from an EMBL/GenBank/DDBJ whole genome shotgun (WGS) entry which is preliminary data.</text>
</comment>
<feature type="compositionally biased region" description="Basic and acidic residues" evidence="1">
    <location>
        <begin position="279"/>
        <end position="297"/>
    </location>
</feature>
<evidence type="ECO:0000256" key="1">
    <source>
        <dbReference type="SAM" id="MobiDB-lite"/>
    </source>
</evidence>
<keyword evidence="3" id="KW-1185">Reference proteome</keyword>
<evidence type="ECO:0000313" key="2">
    <source>
        <dbReference type="EMBL" id="GFJ89337.1"/>
    </source>
</evidence>
<dbReference type="AlphaFoldDB" id="A0A6V8L5L8"/>
<reference evidence="2 3" key="1">
    <citation type="submission" date="2020-03" db="EMBL/GenBank/DDBJ databases">
        <title>Whole genome shotgun sequence of Phytohabitans rumicis NBRC 108638.</title>
        <authorList>
            <person name="Komaki H."/>
            <person name="Tamura T."/>
        </authorList>
    </citation>
    <scope>NUCLEOTIDE SEQUENCE [LARGE SCALE GENOMIC DNA]</scope>
    <source>
        <strain evidence="2 3">NBRC 108638</strain>
    </source>
</reference>
<feature type="region of interest" description="Disordered" evidence="1">
    <location>
        <begin position="279"/>
        <end position="313"/>
    </location>
</feature>
<dbReference type="EMBL" id="BLPG01000001">
    <property type="protein sequence ID" value="GFJ89337.1"/>
    <property type="molecule type" value="Genomic_DNA"/>
</dbReference>